<dbReference type="Gene3D" id="3.30.160.60">
    <property type="entry name" value="Classic Zinc Finger"/>
    <property type="match status" value="1"/>
</dbReference>
<keyword evidence="1 7" id="KW-1003">Cell membrane</keyword>
<evidence type="ECO:0000256" key="2">
    <source>
        <dbReference type="ARBA" id="ARBA00022692"/>
    </source>
</evidence>
<accession>A0A563VKV3</accession>
<feature type="site" description="Important for catalytic activity" evidence="7">
    <location>
        <position position="231"/>
    </location>
</feature>
<evidence type="ECO:0000256" key="7">
    <source>
        <dbReference type="HAMAP-Rule" id="MF_02065"/>
    </source>
</evidence>
<keyword evidence="5 7" id="KW-0456">Lyase</keyword>
<keyword evidence="9" id="KW-1185">Reference proteome</keyword>
<dbReference type="GO" id="GO:0009252">
    <property type="term" value="P:peptidoglycan biosynthetic process"/>
    <property type="evidence" value="ECO:0007669"/>
    <property type="project" value="UniProtKB-UniRule"/>
</dbReference>
<dbReference type="Gene3D" id="3.30.1490.480">
    <property type="entry name" value="Endolytic murein transglycosylase"/>
    <property type="match status" value="1"/>
</dbReference>
<comment type="subcellular location">
    <subcellularLocation>
        <location evidence="7">Cell membrane</location>
        <topology evidence="7">Single-pass membrane protein</topology>
    </subcellularLocation>
</comment>
<dbReference type="NCBIfam" id="TIGR00247">
    <property type="entry name" value="endolytic transglycosylase MltG"/>
    <property type="match status" value="1"/>
</dbReference>
<evidence type="ECO:0000256" key="6">
    <source>
        <dbReference type="ARBA" id="ARBA00023316"/>
    </source>
</evidence>
<dbReference type="CDD" id="cd08010">
    <property type="entry name" value="MltG_like"/>
    <property type="match status" value="1"/>
</dbReference>
<feature type="transmembrane region" description="Helical" evidence="7">
    <location>
        <begin position="12"/>
        <end position="32"/>
    </location>
</feature>
<comment type="similarity">
    <text evidence="7">Belongs to the transglycosylase MltG family.</text>
</comment>
<dbReference type="PANTHER" id="PTHR30518">
    <property type="entry name" value="ENDOLYTIC MUREIN TRANSGLYCOSYLASE"/>
    <property type="match status" value="1"/>
</dbReference>
<dbReference type="EMBL" id="CAACVJ010000034">
    <property type="protein sequence ID" value="VEP11963.1"/>
    <property type="molecule type" value="Genomic_DNA"/>
</dbReference>
<evidence type="ECO:0000256" key="5">
    <source>
        <dbReference type="ARBA" id="ARBA00023239"/>
    </source>
</evidence>
<dbReference type="GO" id="GO:0071555">
    <property type="term" value="P:cell wall organization"/>
    <property type="evidence" value="ECO:0007669"/>
    <property type="project" value="UniProtKB-KW"/>
</dbReference>
<dbReference type="Pfam" id="PF02618">
    <property type="entry name" value="YceG"/>
    <property type="match status" value="1"/>
</dbReference>
<evidence type="ECO:0000313" key="9">
    <source>
        <dbReference type="Proteomes" id="UP000320055"/>
    </source>
</evidence>
<dbReference type="InterPro" id="IPR003770">
    <property type="entry name" value="MLTG-like"/>
</dbReference>
<dbReference type="OrthoDB" id="9814591at2"/>
<dbReference type="Proteomes" id="UP000320055">
    <property type="component" value="Unassembled WGS sequence"/>
</dbReference>
<keyword evidence="6 7" id="KW-0961">Cell wall biogenesis/degradation</keyword>
<dbReference type="RefSeq" id="WP_144869825.1">
    <property type="nucleotide sequence ID" value="NZ_LR213882.1"/>
</dbReference>
<protein>
    <recommendedName>
        <fullName evidence="7">Endolytic murein transglycosylase</fullName>
        <ecNumber evidence="7">4.2.2.29</ecNumber>
    </recommendedName>
    <alternativeName>
        <fullName evidence="7">Peptidoglycan lytic transglycosylase</fullName>
    </alternativeName>
    <alternativeName>
        <fullName evidence="7">Peptidoglycan polymerization terminase</fullName>
    </alternativeName>
</protein>
<reference evidence="8 9" key="1">
    <citation type="submission" date="2019-01" db="EMBL/GenBank/DDBJ databases">
        <authorList>
            <person name="Brito A."/>
        </authorList>
    </citation>
    <scope>NUCLEOTIDE SEQUENCE [LARGE SCALE GENOMIC DNA]</scope>
    <source>
        <strain evidence="8">1</strain>
    </source>
</reference>
<dbReference type="PANTHER" id="PTHR30518:SF2">
    <property type="entry name" value="ENDOLYTIC MUREIN TRANSGLYCOSYLASE"/>
    <property type="match status" value="1"/>
</dbReference>
<dbReference type="GO" id="GO:0005886">
    <property type="term" value="C:plasma membrane"/>
    <property type="evidence" value="ECO:0007669"/>
    <property type="project" value="UniProtKB-SubCell"/>
</dbReference>
<evidence type="ECO:0000256" key="4">
    <source>
        <dbReference type="ARBA" id="ARBA00023136"/>
    </source>
</evidence>
<dbReference type="GO" id="GO:0008932">
    <property type="term" value="F:lytic endotransglycosylase activity"/>
    <property type="evidence" value="ECO:0007669"/>
    <property type="project" value="UniProtKB-UniRule"/>
</dbReference>
<gene>
    <name evidence="7 8" type="primary">mltG</name>
    <name evidence="8" type="ORF">H1P_1290003</name>
</gene>
<dbReference type="EC" id="4.2.2.29" evidence="7"/>
<keyword evidence="4 7" id="KW-0472">Membrane</keyword>
<comment type="catalytic activity">
    <reaction evidence="7">
        <text>a peptidoglycan chain = a peptidoglycan chain with N-acetyl-1,6-anhydromuramyl-[peptide] at the reducing end + a peptidoglycan chain with N-acetylglucosamine at the non-reducing end.</text>
        <dbReference type="EC" id="4.2.2.29"/>
    </reaction>
</comment>
<name>A0A563VKV3_9CYAN</name>
<organism evidence="8 9">
    <name type="scientific">Hyella patelloides LEGE 07179</name>
    <dbReference type="NCBI Taxonomy" id="945734"/>
    <lineage>
        <taxon>Bacteria</taxon>
        <taxon>Bacillati</taxon>
        <taxon>Cyanobacteriota</taxon>
        <taxon>Cyanophyceae</taxon>
        <taxon>Pleurocapsales</taxon>
        <taxon>Hyellaceae</taxon>
        <taxon>Hyella</taxon>
    </lineage>
</organism>
<dbReference type="AlphaFoldDB" id="A0A563VKV3"/>
<dbReference type="HAMAP" id="MF_02065">
    <property type="entry name" value="MltG"/>
    <property type="match status" value="1"/>
</dbReference>
<keyword evidence="2 7" id="KW-0812">Transmembrane</keyword>
<evidence type="ECO:0000256" key="1">
    <source>
        <dbReference type="ARBA" id="ARBA00022475"/>
    </source>
</evidence>
<sequence>MTLTKKKSPLPLLLGILALAIGGGIGGSWFWWQKAIAPVAAETELETAPFTVESGMGGQQIGNKLAEEGLIKSATAWKVWTKLQQQQDNGGGFKAGTYLVSLDESLPDIATKIWNGEIMQTNFTIPEGWSMEQMANYFESLDYFTAEEFLAATREIPYEKYSWLPKDIPHLEGFLYPDTYKISSDRTNDPQAVIDAMLKSFENIALPVYKEANTDYSLQEWVTLASIVEKESVIQDERPLIAGVFTARLEQGMRLESDPTVEYGLGIRQTADRPLTYAQVGTPSPYNTYRNFGLPPTAIAAPGIASLKATLNPESTEYLFFVARYDGTHVFSRTLQEHEAATRRIRNERNARQN</sequence>
<evidence type="ECO:0000256" key="3">
    <source>
        <dbReference type="ARBA" id="ARBA00022989"/>
    </source>
</evidence>
<evidence type="ECO:0000313" key="8">
    <source>
        <dbReference type="EMBL" id="VEP11963.1"/>
    </source>
</evidence>
<proteinExistence type="inferred from homology"/>
<keyword evidence="3 7" id="KW-1133">Transmembrane helix</keyword>
<comment type="function">
    <text evidence="7">Functions as a peptidoglycan terminase that cleaves nascent peptidoglycan strands endolytically to terminate their elongation.</text>
</comment>